<gene>
    <name evidence="1" type="ORF">AN1_LOCUS23546</name>
</gene>
<dbReference type="Proteomes" id="UP000426265">
    <property type="component" value="Unassembled WGS sequence"/>
</dbReference>
<dbReference type="EMBL" id="CACRSJ010000110">
    <property type="protein sequence ID" value="VYS68152.1"/>
    <property type="molecule type" value="Genomic_DNA"/>
</dbReference>
<evidence type="ECO:0000313" key="2">
    <source>
        <dbReference type="Proteomes" id="UP000426265"/>
    </source>
</evidence>
<sequence>MALQGGIGLPAGSKIEGEGISAEVPPFSKTGASETSGRDTFSALSTTGFSTHYVELTGSELMIFFSLSIKVEGSILGGRLDARFLDRERLLLGLALVALEGSSTPLAARELESVVGRTMEG</sequence>
<organism evidence="1 2">
    <name type="scientific">Arabidopsis thaliana</name>
    <name type="common">Mouse-ear cress</name>
    <dbReference type="NCBI Taxonomy" id="3702"/>
    <lineage>
        <taxon>Eukaryota</taxon>
        <taxon>Viridiplantae</taxon>
        <taxon>Streptophyta</taxon>
        <taxon>Embryophyta</taxon>
        <taxon>Tracheophyta</taxon>
        <taxon>Spermatophyta</taxon>
        <taxon>Magnoliopsida</taxon>
        <taxon>eudicotyledons</taxon>
        <taxon>Gunneridae</taxon>
        <taxon>Pentapetalae</taxon>
        <taxon>rosids</taxon>
        <taxon>malvids</taxon>
        <taxon>Brassicales</taxon>
        <taxon>Brassicaceae</taxon>
        <taxon>Camelineae</taxon>
        <taxon>Arabidopsis</taxon>
    </lineage>
</organism>
<evidence type="ECO:0000313" key="1">
    <source>
        <dbReference type="EMBL" id="VYS68152.1"/>
    </source>
</evidence>
<protein>
    <submittedName>
        <fullName evidence="1">Uncharacterized protein</fullName>
    </submittedName>
</protein>
<accession>A0A654G4Q5</accession>
<reference evidence="1 2" key="1">
    <citation type="submission" date="2019-11" db="EMBL/GenBank/DDBJ databases">
        <authorList>
            <person name="Jiao W.-B."/>
            <person name="Schneeberger K."/>
        </authorList>
    </citation>
    <scope>NUCLEOTIDE SEQUENCE [LARGE SCALE GENOMIC DNA]</scope>
    <source>
        <strain evidence="2">cv. An-1</strain>
    </source>
</reference>
<dbReference type="AlphaFoldDB" id="A0A654G4Q5"/>
<proteinExistence type="predicted"/>
<name>A0A654G4Q5_ARATH</name>